<dbReference type="InterPro" id="IPR011990">
    <property type="entry name" value="TPR-like_helical_dom_sf"/>
</dbReference>
<evidence type="ECO:0000313" key="3">
    <source>
        <dbReference type="EMBL" id="OHT05668.1"/>
    </source>
</evidence>
<dbReference type="VEuPathDB" id="TrichDB:TRFO_05789"/>
<dbReference type="SUPFAM" id="SSF81901">
    <property type="entry name" value="HCP-like"/>
    <property type="match status" value="1"/>
</dbReference>
<keyword evidence="2" id="KW-0812">Transmembrane</keyword>
<feature type="transmembrane region" description="Helical" evidence="2">
    <location>
        <begin position="371"/>
        <end position="389"/>
    </location>
</feature>
<dbReference type="GeneID" id="94827413"/>
<dbReference type="OrthoDB" id="10266398at2759"/>
<dbReference type="RefSeq" id="XP_068358804.1">
    <property type="nucleotide sequence ID" value="XM_068492709.1"/>
</dbReference>
<keyword evidence="4" id="KW-1185">Reference proteome</keyword>
<sequence>MFDDLKEFSNEFIPQNKISDFEAILKQINTETSPAVANIKLDESQWIDYLTQNHGNDHENPNLSENNSNENDNNENEKSENVKPIEFTSTFGPNDLNDLEEKKQDVSWVQTSNFIQITLITPINTIKYDDKRIDSPVLSGEWFGKVMNMEINDLSNDGNSLVQLEFDVDCKWPLLIKYGNPDPLSAYYIAITALNQGQFQVFEHYLEYAAFHNVYTAQRTLVYVMLEQQKYEKCIHWITSCLLKFEDNMNLKLLANRLLAGEGITKNEALAEYILCRLCAMNYSEAFFTLGKLYLFGAKKVRKQKLKAKYLLERYTHENFDEEDEDRKEAVELLKNEDFTPDEEEEDETEDEQIGGENEESVRAKTSLVDWALAGGVVAAASAVGVFALRRLLRRRGH</sequence>
<organism evidence="3 4">
    <name type="scientific">Tritrichomonas foetus</name>
    <dbReference type="NCBI Taxonomy" id="1144522"/>
    <lineage>
        <taxon>Eukaryota</taxon>
        <taxon>Metamonada</taxon>
        <taxon>Parabasalia</taxon>
        <taxon>Tritrichomonadida</taxon>
        <taxon>Tritrichomonadidae</taxon>
        <taxon>Tritrichomonas</taxon>
    </lineage>
</organism>
<feature type="compositionally biased region" description="Acidic residues" evidence="1">
    <location>
        <begin position="339"/>
        <end position="359"/>
    </location>
</feature>
<keyword evidence="2" id="KW-1133">Transmembrane helix</keyword>
<proteinExistence type="predicted"/>
<comment type="caution">
    <text evidence="3">The sequence shown here is derived from an EMBL/GenBank/DDBJ whole genome shotgun (WGS) entry which is preliminary data.</text>
</comment>
<accession>A0A1J4K7H6</accession>
<protein>
    <submittedName>
        <fullName evidence="3">Uncharacterized protein</fullName>
    </submittedName>
</protein>
<reference evidence="3" key="1">
    <citation type="submission" date="2016-10" db="EMBL/GenBank/DDBJ databases">
        <authorList>
            <person name="Benchimol M."/>
            <person name="Almeida L.G."/>
            <person name="Vasconcelos A.T."/>
            <person name="Perreira-Neves A."/>
            <person name="Rosa I.A."/>
            <person name="Tasca T."/>
            <person name="Bogo M.R."/>
            <person name="de Souza W."/>
        </authorList>
    </citation>
    <scope>NUCLEOTIDE SEQUENCE [LARGE SCALE GENOMIC DNA]</scope>
    <source>
        <strain evidence="3">K</strain>
    </source>
</reference>
<feature type="region of interest" description="Disordered" evidence="1">
    <location>
        <begin position="52"/>
        <end position="87"/>
    </location>
</feature>
<evidence type="ECO:0000256" key="1">
    <source>
        <dbReference type="SAM" id="MobiDB-lite"/>
    </source>
</evidence>
<dbReference type="AlphaFoldDB" id="A0A1J4K7H6"/>
<evidence type="ECO:0000313" key="4">
    <source>
        <dbReference type="Proteomes" id="UP000179807"/>
    </source>
</evidence>
<dbReference type="Gene3D" id="1.25.40.10">
    <property type="entry name" value="Tetratricopeptide repeat domain"/>
    <property type="match status" value="1"/>
</dbReference>
<feature type="region of interest" description="Disordered" evidence="1">
    <location>
        <begin position="335"/>
        <end position="361"/>
    </location>
</feature>
<gene>
    <name evidence="3" type="ORF">TRFO_05789</name>
</gene>
<dbReference type="EMBL" id="MLAK01000749">
    <property type="protein sequence ID" value="OHT05668.1"/>
    <property type="molecule type" value="Genomic_DNA"/>
</dbReference>
<dbReference type="Proteomes" id="UP000179807">
    <property type="component" value="Unassembled WGS sequence"/>
</dbReference>
<evidence type="ECO:0000256" key="2">
    <source>
        <dbReference type="SAM" id="Phobius"/>
    </source>
</evidence>
<name>A0A1J4K7H6_9EUKA</name>
<keyword evidence="2" id="KW-0472">Membrane</keyword>
<feature type="compositionally biased region" description="Low complexity" evidence="1">
    <location>
        <begin position="61"/>
        <end position="71"/>
    </location>
</feature>